<keyword evidence="2" id="KW-0472">Membrane</keyword>
<reference evidence="3 4" key="1">
    <citation type="submission" date="2024-09" db="EMBL/GenBank/DDBJ databases">
        <authorList>
            <person name="Sun Q."/>
            <person name="Mori K."/>
        </authorList>
    </citation>
    <scope>NUCLEOTIDE SEQUENCE [LARGE SCALE GENOMIC DNA]</scope>
    <source>
        <strain evidence="3 4">JCM 11411</strain>
    </source>
</reference>
<accession>A0ABV5XCU9</accession>
<feature type="region of interest" description="Disordered" evidence="1">
    <location>
        <begin position="78"/>
        <end position="103"/>
    </location>
</feature>
<dbReference type="Proteomes" id="UP001589587">
    <property type="component" value="Unassembled WGS sequence"/>
</dbReference>
<protein>
    <submittedName>
        <fullName evidence="3">Helix-turn-helix domain-containing protein</fullName>
    </submittedName>
</protein>
<name>A0ABV5XCU9_9NOCA</name>
<evidence type="ECO:0000256" key="2">
    <source>
        <dbReference type="SAM" id="Phobius"/>
    </source>
</evidence>
<proteinExistence type="predicted"/>
<keyword evidence="2" id="KW-1133">Transmembrane helix</keyword>
<keyword evidence="2" id="KW-0812">Transmembrane</keyword>
<organism evidence="3 4">
    <name type="scientific">Rhodococcus baikonurensis</name>
    <dbReference type="NCBI Taxonomy" id="172041"/>
    <lineage>
        <taxon>Bacteria</taxon>
        <taxon>Bacillati</taxon>
        <taxon>Actinomycetota</taxon>
        <taxon>Actinomycetes</taxon>
        <taxon>Mycobacteriales</taxon>
        <taxon>Nocardiaceae</taxon>
        <taxon>Rhodococcus</taxon>
        <taxon>Rhodococcus erythropolis group</taxon>
    </lineage>
</organism>
<feature type="non-terminal residue" evidence="3">
    <location>
        <position position="1"/>
    </location>
</feature>
<keyword evidence="4" id="KW-1185">Reference proteome</keyword>
<evidence type="ECO:0000313" key="3">
    <source>
        <dbReference type="EMBL" id="MFB9779674.1"/>
    </source>
</evidence>
<dbReference type="EMBL" id="JBHMAS010000010">
    <property type="protein sequence ID" value="MFB9779674.1"/>
    <property type="molecule type" value="Genomic_DNA"/>
</dbReference>
<comment type="caution">
    <text evidence="3">The sequence shown here is derived from an EMBL/GenBank/DDBJ whole genome shotgun (WGS) entry which is preliminary data.</text>
</comment>
<feature type="compositionally biased region" description="Basic residues" evidence="1">
    <location>
        <begin position="1"/>
        <end position="10"/>
    </location>
</feature>
<feature type="transmembrane region" description="Helical" evidence="2">
    <location>
        <begin position="29"/>
        <end position="53"/>
    </location>
</feature>
<gene>
    <name evidence="3" type="ORF">ACFFQ6_08265</name>
</gene>
<evidence type="ECO:0000256" key="1">
    <source>
        <dbReference type="SAM" id="MobiDB-lite"/>
    </source>
</evidence>
<dbReference type="Pfam" id="PF13384">
    <property type="entry name" value="HTH_23"/>
    <property type="match status" value="1"/>
</dbReference>
<feature type="region of interest" description="Disordered" evidence="1">
    <location>
        <begin position="1"/>
        <end position="20"/>
    </location>
</feature>
<feature type="compositionally biased region" description="Polar residues" evidence="1">
    <location>
        <begin position="11"/>
        <end position="20"/>
    </location>
</feature>
<sequence length="171" mass="18536">KHRIGGRLKQSHPQDLTISPNHAPGFNPWLAAVIATIAPVALLFSSHGLTILARRSRPHPTPSLIASKNETAIPLSAISEANEEEVTGNPSTDPSKEDFYASEELSEPEIKKFASNEDRKEYALALNASGSSMTDIAAAVDRSPSTIYRWIDEAKESRPLVPQGRQLTNVG</sequence>
<dbReference type="RefSeq" id="WP_378374313.1">
    <property type="nucleotide sequence ID" value="NZ_JBHMAS010000010.1"/>
</dbReference>
<evidence type="ECO:0000313" key="4">
    <source>
        <dbReference type="Proteomes" id="UP001589587"/>
    </source>
</evidence>